<keyword evidence="3" id="KW-0677">Repeat</keyword>
<dbReference type="PROSITE" id="PS50837">
    <property type="entry name" value="NACHT"/>
    <property type="match status" value="1"/>
</dbReference>
<dbReference type="InterPro" id="IPR007111">
    <property type="entry name" value="NACHT_NTPase"/>
</dbReference>
<evidence type="ECO:0000256" key="1">
    <source>
        <dbReference type="ARBA" id="ARBA00004496"/>
    </source>
</evidence>
<evidence type="ECO:0000256" key="6">
    <source>
        <dbReference type="SAM" id="Phobius"/>
    </source>
</evidence>
<keyword evidence="6" id="KW-0812">Transmembrane</keyword>
<evidence type="ECO:0000256" key="3">
    <source>
        <dbReference type="ARBA" id="ARBA00022737"/>
    </source>
</evidence>
<reference evidence="8" key="2">
    <citation type="journal article" date="1999" name="Science">
        <title>Nonmethylated transposable elements and methylated genes in a chordate genome.</title>
        <authorList>
            <person name="Simmen M.W."/>
            <person name="Leitgeb S."/>
            <person name="Charlton J."/>
            <person name="Jones S.J."/>
            <person name="Harris B.R."/>
            <person name="Clark V.H."/>
            <person name="Bird A."/>
        </authorList>
    </citation>
    <scope>NUCLEOTIDE SEQUENCE</scope>
</reference>
<dbReference type="PANTHER" id="PTHR45690:SF19">
    <property type="entry name" value="NACHT, LRR AND PYD DOMAINS-CONTAINING PROTEIN 3"/>
    <property type="match status" value="1"/>
</dbReference>
<sequence>MHRDEKFHVLQGARAHATTTGNVEFGSVQDVTIHQHPEPAPVNVQPLVTIDQLFDKALENAQRYTEDESAEYAKWYIERHANTVWVVGPPGVGKTTLLKMMVKQILKHEFLPDTEYIFFINVKDIDFNKEMTLLEFLTTNSRVKVNYTEEESKALITFLHNNPNVAIFFDGLDEASTNEFARIPHICKLDGKSKPVDIMKNLFNLTLLPKAKIVVTSTLHQMYKLHPDYRPTSIFEVLGLLEEAKNNLGTQLCGEKYPAIKKILDQQPNLAHLCYLPINFILIVFCLLSNEGSDIKTMTQVLIFSMTRFVELSHLKGEVPLDKVGAEMVKLARLAYKGLQQRKLVFEKTDFDDVKLADEMVTNFFHTYVDKSSGIRMKILEGNKRSYFTHLIWQEFYAAVYLMLFVSYREFEQLKPIFKDAQWKRVVGFMFGICNPPAYKQLKLVFPATMIKDYEEKKELMVPMMMESLWSARGEDLIRRFGWLHEYNDDESSKKFEDYLPVGLKMDAPKHLSEVKDLVYALKSFTKPHKLRLDSYETTTTEVLETLLRGVHGTTTTITRFVINNIEMKDSLMELLLLHLDAMEELRFIRVTNLSPYMERLSNAINQRSNKIQLVLIKHKLHDDYDVKYLAGCLGNISLLYMWGTDISSDQCSVLKQAIQQLPSIQVHQLYPDILSTYLNVARNWISNWFVSEVDLVPEALNLGNGLKDSKGQPRRNEELCSQDVSVPAPTQVNYNHYCNAPYHQVRFLTQAFILFMINSLNLHPNGLDQVEKIWRLEDSEYLETPKLQCEPASLTFKEQVTIKLQTHVVLDKETIRRCKLLHSKDGITWEETKTKLEFSDNFISFQTNYFSWWKVIFEFIEKTLAFLYKVKLKSLLYQNAGDVVWKVCWNLDVATGENELKENHFTQETWTIPLSNDLILCLEKHENEAEVINIIPSGKIIPANQLNNSYCCNKKFKVDKHSTNEVHLIAKAKCGSFRWDDDFCFPLPITHAVSDQQQPTQPSINPTYIYTGPTTTIRDANITNSAVASSDIQLRQMIVAFCFSTLGRLLLVLIFCYVWLSYFPHPFNILPPKG</sequence>
<organism evidence="8">
    <name type="scientific">Ciona intestinalis</name>
    <name type="common">Transparent sea squirt</name>
    <name type="synonym">Ascidia intestinalis</name>
    <dbReference type="NCBI Taxonomy" id="7719"/>
    <lineage>
        <taxon>Eukaryota</taxon>
        <taxon>Metazoa</taxon>
        <taxon>Chordata</taxon>
        <taxon>Tunicata</taxon>
        <taxon>Ascidiacea</taxon>
        <taxon>Phlebobranchia</taxon>
        <taxon>Cionidae</taxon>
        <taxon>Ciona</taxon>
    </lineage>
</organism>
<dbReference type="Pfam" id="PF05729">
    <property type="entry name" value="NACHT"/>
    <property type="match status" value="1"/>
</dbReference>
<dbReference type="SUPFAM" id="SSF52540">
    <property type="entry name" value="P-loop containing nucleoside triphosphate hydrolases"/>
    <property type="match status" value="1"/>
</dbReference>
<evidence type="ECO:0000313" key="8">
    <source>
        <dbReference type="EMBL" id="CAB02589.1"/>
    </source>
</evidence>
<dbReference type="PANTHER" id="PTHR45690">
    <property type="entry name" value="NACHT, LRR AND PYD DOMAINS-CONTAINING PROTEIN 12"/>
    <property type="match status" value="1"/>
</dbReference>
<protein>
    <submittedName>
        <fullName evidence="8">COS1.5</fullName>
    </submittedName>
</protein>
<evidence type="ECO:0000256" key="5">
    <source>
        <dbReference type="ARBA" id="ARBA00022840"/>
    </source>
</evidence>
<dbReference type="InterPro" id="IPR027417">
    <property type="entry name" value="P-loop_NTPase"/>
</dbReference>
<evidence type="ECO:0000256" key="4">
    <source>
        <dbReference type="ARBA" id="ARBA00022741"/>
    </source>
</evidence>
<reference evidence="8" key="3">
    <citation type="submission" date="2000-07" db="EMBL/GenBank/DDBJ databases">
        <authorList>
            <person name="Bird A.P."/>
            <person name="Clark V."/>
            <person name="Jones S.J.M."/>
            <person name="Leitgeb S."/>
            <person name="Lennard N."/>
            <person name="Tweedie S."/>
        </authorList>
    </citation>
    <scope>NUCLEOTIDE SEQUENCE</scope>
</reference>
<evidence type="ECO:0000259" key="7">
    <source>
        <dbReference type="PROSITE" id="PS50837"/>
    </source>
</evidence>
<dbReference type="Gene3D" id="3.40.50.300">
    <property type="entry name" value="P-loop containing nucleotide triphosphate hydrolases"/>
    <property type="match status" value="1"/>
</dbReference>
<dbReference type="InterPro" id="IPR050637">
    <property type="entry name" value="NLRP_innate_immun_reg"/>
</dbReference>
<dbReference type="GO" id="GO:0005524">
    <property type="term" value="F:ATP binding"/>
    <property type="evidence" value="ECO:0007669"/>
    <property type="project" value="UniProtKB-KW"/>
</dbReference>
<keyword evidence="6" id="KW-0472">Membrane</keyword>
<dbReference type="SUPFAM" id="SSF52047">
    <property type="entry name" value="RNI-like"/>
    <property type="match status" value="1"/>
</dbReference>
<proteinExistence type="predicted"/>
<dbReference type="InterPro" id="IPR041075">
    <property type="entry name" value="NOD1/2_WH"/>
</dbReference>
<keyword evidence="5" id="KW-0067">ATP-binding</keyword>
<evidence type="ECO:0000256" key="2">
    <source>
        <dbReference type="ARBA" id="ARBA00022490"/>
    </source>
</evidence>
<feature type="transmembrane region" description="Helical" evidence="6">
    <location>
        <begin position="1038"/>
        <end position="1061"/>
    </location>
</feature>
<name>Q94430_CIOIN</name>
<dbReference type="Pfam" id="PF17779">
    <property type="entry name" value="WHD_NOD2"/>
    <property type="match status" value="1"/>
</dbReference>
<dbReference type="EMBL" id="Z80904">
    <property type="protein sequence ID" value="CAB02589.1"/>
    <property type="molecule type" value="Genomic_DNA"/>
</dbReference>
<comment type="subcellular location">
    <subcellularLocation>
        <location evidence="1">Cytoplasm</location>
    </subcellularLocation>
</comment>
<feature type="domain" description="NACHT" evidence="7">
    <location>
        <begin position="82"/>
        <end position="404"/>
    </location>
</feature>
<keyword evidence="2" id="KW-0963">Cytoplasm</keyword>
<accession>Q94430</accession>
<dbReference type="Gene3D" id="2.60.220.30">
    <property type="match status" value="1"/>
</dbReference>
<reference evidence="8" key="1">
    <citation type="journal article" date="1998" name="Proc. Natl. Acad. Sci. U.S.A.">
        <title>Gene number in an invertebrate chordate, Ciona intestinalis.</title>
        <authorList>
            <person name="Simmen M.W."/>
            <person name="Leitgeb S."/>
            <person name="Clark V.H."/>
            <person name="Jones S.J."/>
            <person name="Bird A."/>
        </authorList>
    </citation>
    <scope>NUCLEOTIDE SEQUENCE</scope>
</reference>
<dbReference type="AlphaFoldDB" id="Q94430"/>
<keyword evidence="4" id="KW-0547">Nucleotide-binding</keyword>
<keyword evidence="6" id="KW-1133">Transmembrane helix</keyword>
<dbReference type="GO" id="GO:0005737">
    <property type="term" value="C:cytoplasm"/>
    <property type="evidence" value="ECO:0007669"/>
    <property type="project" value="UniProtKB-SubCell"/>
</dbReference>
<dbReference type="PIR" id="T31668">
    <property type="entry name" value="T31668"/>
</dbReference>